<evidence type="ECO:0000256" key="3">
    <source>
        <dbReference type="SAM" id="MobiDB-lite"/>
    </source>
</evidence>
<dbReference type="EMBL" id="SDAM02000019">
    <property type="protein sequence ID" value="KAH6836715.1"/>
    <property type="molecule type" value="Genomic_DNA"/>
</dbReference>
<comment type="caution">
    <text evidence="4">The sequence shown here is derived from an EMBL/GenBank/DDBJ whole genome shotgun (WGS) entry which is preliminary data.</text>
</comment>
<protein>
    <submittedName>
        <fullName evidence="4">Uncharacterized protein</fullName>
    </submittedName>
</protein>
<dbReference type="Proteomes" id="UP001190926">
    <property type="component" value="Unassembled WGS sequence"/>
</dbReference>
<keyword evidence="5" id="KW-1185">Reference proteome</keyword>
<organism evidence="4 5">
    <name type="scientific">Perilla frutescens var. hirtella</name>
    <name type="common">Perilla citriodora</name>
    <name type="synonym">Perilla setoyensis</name>
    <dbReference type="NCBI Taxonomy" id="608512"/>
    <lineage>
        <taxon>Eukaryota</taxon>
        <taxon>Viridiplantae</taxon>
        <taxon>Streptophyta</taxon>
        <taxon>Embryophyta</taxon>
        <taxon>Tracheophyta</taxon>
        <taxon>Spermatophyta</taxon>
        <taxon>Magnoliopsida</taxon>
        <taxon>eudicotyledons</taxon>
        <taxon>Gunneridae</taxon>
        <taxon>Pentapetalae</taxon>
        <taxon>asterids</taxon>
        <taxon>lamiids</taxon>
        <taxon>Lamiales</taxon>
        <taxon>Lamiaceae</taxon>
        <taxon>Nepetoideae</taxon>
        <taxon>Elsholtzieae</taxon>
        <taxon>Perilla</taxon>
    </lineage>
</organism>
<evidence type="ECO:0000256" key="2">
    <source>
        <dbReference type="ARBA" id="ARBA00023306"/>
    </source>
</evidence>
<proteinExistence type="predicted"/>
<dbReference type="PANTHER" id="PTHR33142:SF8">
    <property type="entry name" value="CYCLIN-DEPENDENT PROTEIN KINASE INHIBITOR SMR9"/>
    <property type="match status" value="1"/>
</dbReference>
<feature type="region of interest" description="Disordered" evidence="3">
    <location>
        <begin position="98"/>
        <end position="127"/>
    </location>
</feature>
<accession>A0AAD4JPE6</accession>
<dbReference type="PANTHER" id="PTHR33142">
    <property type="entry name" value="CYCLIN-DEPENDENT PROTEIN KINASE INHIBITOR SMR13"/>
    <property type="match status" value="1"/>
</dbReference>
<feature type="region of interest" description="Disordered" evidence="3">
    <location>
        <begin position="1"/>
        <end position="67"/>
    </location>
</feature>
<dbReference type="InterPro" id="IPR040389">
    <property type="entry name" value="SMR"/>
</dbReference>
<keyword evidence="2" id="KW-0131">Cell cycle</keyword>
<gene>
    <name evidence="4" type="ORF">C2S53_007372</name>
</gene>
<evidence type="ECO:0000313" key="4">
    <source>
        <dbReference type="EMBL" id="KAH6836715.1"/>
    </source>
</evidence>
<dbReference type="GO" id="GO:0032875">
    <property type="term" value="P:regulation of DNA endoreduplication"/>
    <property type="evidence" value="ECO:0007669"/>
    <property type="project" value="InterPro"/>
</dbReference>
<dbReference type="GO" id="GO:0004860">
    <property type="term" value="F:protein kinase inhibitor activity"/>
    <property type="evidence" value="ECO:0007669"/>
    <property type="project" value="UniProtKB-KW"/>
</dbReference>
<keyword evidence="1" id="KW-0649">Protein kinase inhibitor</keyword>
<name>A0AAD4JPE6_PERFH</name>
<sequence length="127" mass="14513">MSDDHHSTNQEKSDQDAKKQENSGLNSGLEEIEEGYQTPTSAEHRIPPVDLDCPPPAPKRRKRLFSDTRTLRKVELRKDWLVEGELDSFFDMFVRKSTVAPPSRQPPPATEPEPDFSTPPKKKRSDE</sequence>
<evidence type="ECO:0000313" key="5">
    <source>
        <dbReference type="Proteomes" id="UP001190926"/>
    </source>
</evidence>
<feature type="compositionally biased region" description="Basic and acidic residues" evidence="3">
    <location>
        <begin position="1"/>
        <end position="21"/>
    </location>
</feature>
<evidence type="ECO:0000256" key="1">
    <source>
        <dbReference type="ARBA" id="ARBA00023013"/>
    </source>
</evidence>
<dbReference type="AlphaFoldDB" id="A0AAD4JPE6"/>
<reference evidence="4 5" key="1">
    <citation type="journal article" date="2021" name="Nat. Commun.">
        <title>Incipient diploidization of the medicinal plant Perilla within 10,000 years.</title>
        <authorList>
            <person name="Zhang Y."/>
            <person name="Shen Q."/>
            <person name="Leng L."/>
            <person name="Zhang D."/>
            <person name="Chen S."/>
            <person name="Shi Y."/>
            <person name="Ning Z."/>
            <person name="Chen S."/>
        </authorList>
    </citation>
    <scope>NUCLEOTIDE SEQUENCE [LARGE SCALE GENOMIC DNA]</scope>
    <source>
        <strain evidence="5">cv. PC099</strain>
    </source>
</reference>